<proteinExistence type="predicted"/>
<dbReference type="Pfam" id="PF14372">
    <property type="entry name" value="hAT-like_RNase-H"/>
    <property type="match status" value="1"/>
</dbReference>
<evidence type="ECO:0008006" key="5">
    <source>
        <dbReference type="Google" id="ProtNLM"/>
    </source>
</evidence>
<dbReference type="GO" id="GO:0046983">
    <property type="term" value="F:protein dimerization activity"/>
    <property type="evidence" value="ECO:0007669"/>
    <property type="project" value="InterPro"/>
</dbReference>
<name>A0AAQ3UTZ6_PASNO</name>
<gene>
    <name evidence="3" type="ORF">U9M48_041867</name>
</gene>
<feature type="domain" description="HAT C-terminal dimerisation" evidence="1">
    <location>
        <begin position="124"/>
        <end position="206"/>
    </location>
</feature>
<dbReference type="InterPro" id="IPR012337">
    <property type="entry name" value="RNaseH-like_sf"/>
</dbReference>
<dbReference type="AlphaFoldDB" id="A0AAQ3UTZ6"/>
<protein>
    <recommendedName>
        <fullName evidence="5">Transposase</fullName>
    </recommendedName>
</protein>
<dbReference type="InterPro" id="IPR025525">
    <property type="entry name" value="hAT-like_transposase_RNase-H"/>
</dbReference>
<dbReference type="EMBL" id="CP144754">
    <property type="protein sequence ID" value="WVZ96200.1"/>
    <property type="molecule type" value="Genomic_DNA"/>
</dbReference>
<keyword evidence="4" id="KW-1185">Reference proteome</keyword>
<dbReference type="SUPFAM" id="SSF53098">
    <property type="entry name" value="Ribonuclease H-like"/>
    <property type="match status" value="1"/>
</dbReference>
<dbReference type="PANTHER" id="PTHR23272">
    <property type="entry name" value="BED FINGER-RELATED"/>
    <property type="match status" value="1"/>
</dbReference>
<evidence type="ECO:0000259" key="2">
    <source>
        <dbReference type="Pfam" id="PF14372"/>
    </source>
</evidence>
<sequence>MDKESSSEDQDIVAMVKQMQKKFMQYWKITYLSFFIPVILDPRFKYSFVDFGLNRFSWRNTIPKLDRVMSTLKKLFSEYSQTNHSNAELAHKTRYAEVNTLKDDSFDDWDQHRSAQQRTQSSNELNAYLAEIAIPRTDEFDILARWKSNCTTYPILSRMACDVLSTPASTVPSESAFSTGQRVVSDFRSRLNPSTVEALIYLQDWMRAVAPSPDEIALQVVAPPVSNTTMLCFYIQVYKTPEPADHESGSRADYTEELYLDHLLHFDATDNFQW</sequence>
<dbReference type="InterPro" id="IPR008906">
    <property type="entry name" value="HATC_C_dom"/>
</dbReference>
<dbReference type="Proteomes" id="UP001341281">
    <property type="component" value="Chromosome 10"/>
</dbReference>
<organism evidence="3 4">
    <name type="scientific">Paspalum notatum var. saurae</name>
    <dbReference type="NCBI Taxonomy" id="547442"/>
    <lineage>
        <taxon>Eukaryota</taxon>
        <taxon>Viridiplantae</taxon>
        <taxon>Streptophyta</taxon>
        <taxon>Embryophyta</taxon>
        <taxon>Tracheophyta</taxon>
        <taxon>Spermatophyta</taxon>
        <taxon>Magnoliopsida</taxon>
        <taxon>Liliopsida</taxon>
        <taxon>Poales</taxon>
        <taxon>Poaceae</taxon>
        <taxon>PACMAD clade</taxon>
        <taxon>Panicoideae</taxon>
        <taxon>Andropogonodae</taxon>
        <taxon>Paspaleae</taxon>
        <taxon>Paspalinae</taxon>
        <taxon>Paspalum</taxon>
    </lineage>
</organism>
<feature type="domain" description="hAT-like transposase RNase-H fold" evidence="2">
    <location>
        <begin position="3"/>
        <end position="79"/>
    </location>
</feature>
<evidence type="ECO:0000313" key="3">
    <source>
        <dbReference type="EMBL" id="WVZ96200.1"/>
    </source>
</evidence>
<dbReference type="Pfam" id="PF05699">
    <property type="entry name" value="Dimer_Tnp_hAT"/>
    <property type="match status" value="1"/>
</dbReference>
<dbReference type="GO" id="GO:0003677">
    <property type="term" value="F:DNA binding"/>
    <property type="evidence" value="ECO:0007669"/>
    <property type="project" value="InterPro"/>
</dbReference>
<reference evidence="3 4" key="1">
    <citation type="submission" date="2024-02" db="EMBL/GenBank/DDBJ databases">
        <title>High-quality chromosome-scale genome assembly of Pensacola bahiagrass (Paspalum notatum Flugge var. saurae).</title>
        <authorList>
            <person name="Vega J.M."/>
            <person name="Podio M."/>
            <person name="Orjuela J."/>
            <person name="Siena L.A."/>
            <person name="Pessino S.C."/>
            <person name="Combes M.C."/>
            <person name="Mariac C."/>
            <person name="Albertini E."/>
            <person name="Pupilli F."/>
            <person name="Ortiz J.P.A."/>
            <person name="Leblanc O."/>
        </authorList>
    </citation>
    <scope>NUCLEOTIDE SEQUENCE [LARGE SCALE GENOMIC DNA]</scope>
    <source>
        <strain evidence="3">R1</strain>
        <tissue evidence="3">Leaf</tissue>
    </source>
</reference>
<accession>A0AAQ3UTZ6</accession>
<evidence type="ECO:0000313" key="4">
    <source>
        <dbReference type="Proteomes" id="UP001341281"/>
    </source>
</evidence>
<evidence type="ECO:0000259" key="1">
    <source>
        <dbReference type="Pfam" id="PF05699"/>
    </source>
</evidence>
<dbReference type="PANTHER" id="PTHR23272:SF184">
    <property type="entry name" value="OS03G0311250 PROTEIN"/>
    <property type="match status" value="1"/>
</dbReference>